<dbReference type="InterPro" id="IPR021503">
    <property type="entry name" value="DUF3110"/>
</dbReference>
<feature type="signal peptide" evidence="2">
    <location>
        <begin position="1"/>
        <end position="15"/>
    </location>
</feature>
<feature type="region of interest" description="Disordered" evidence="1">
    <location>
        <begin position="200"/>
        <end position="220"/>
    </location>
</feature>
<feature type="chain" id="PRO_5031036480" evidence="2">
    <location>
        <begin position="16"/>
        <end position="220"/>
    </location>
</feature>
<feature type="compositionally biased region" description="Acidic residues" evidence="1">
    <location>
        <begin position="210"/>
        <end position="220"/>
    </location>
</feature>
<reference evidence="3" key="1">
    <citation type="submission" date="2021-01" db="EMBL/GenBank/DDBJ databases">
        <authorList>
            <person name="Corre E."/>
            <person name="Pelletier E."/>
            <person name="Niang G."/>
            <person name="Scheremetjew M."/>
            <person name="Finn R."/>
            <person name="Kale V."/>
            <person name="Holt S."/>
            <person name="Cochrane G."/>
            <person name="Meng A."/>
            <person name="Brown T."/>
            <person name="Cohen L."/>
        </authorList>
    </citation>
    <scope>NUCLEOTIDE SEQUENCE</scope>
    <source>
        <strain evidence="3">MM31A-1</strain>
    </source>
</reference>
<organism evidence="3">
    <name type="scientific">Chaetoceros debilis</name>
    <dbReference type="NCBI Taxonomy" id="122233"/>
    <lineage>
        <taxon>Eukaryota</taxon>
        <taxon>Sar</taxon>
        <taxon>Stramenopiles</taxon>
        <taxon>Ochrophyta</taxon>
        <taxon>Bacillariophyta</taxon>
        <taxon>Coscinodiscophyceae</taxon>
        <taxon>Chaetocerotophycidae</taxon>
        <taxon>Chaetocerotales</taxon>
        <taxon>Chaetocerotaceae</taxon>
        <taxon>Chaetoceros</taxon>
    </lineage>
</organism>
<evidence type="ECO:0000313" key="3">
    <source>
        <dbReference type="EMBL" id="CAE0461211.1"/>
    </source>
</evidence>
<gene>
    <name evidence="3" type="ORF">CDEB00056_LOCUS6052</name>
</gene>
<dbReference type="Pfam" id="PF11360">
    <property type="entry name" value="DUF3110"/>
    <property type="match status" value="1"/>
</dbReference>
<evidence type="ECO:0000256" key="2">
    <source>
        <dbReference type="SAM" id="SignalP"/>
    </source>
</evidence>
<dbReference type="AlphaFoldDB" id="A0A7S3Q0J6"/>
<protein>
    <submittedName>
        <fullName evidence="3">Uncharacterized protein</fullName>
    </submittedName>
</protein>
<dbReference type="EMBL" id="HBIO01007975">
    <property type="protein sequence ID" value="CAE0461211.1"/>
    <property type="molecule type" value="Transcribed_RNA"/>
</dbReference>
<sequence>MMLKTFFLQLTLAAAFTPKNMSPILNSRHSTMTRTSTTTVFSSTNENKNNLDDSFGYFDEEFNRISGDKDFSFIFDVDEDMKPEDVHIILFNPETDREGVHTIEFPKGSGNNMILAFESRSECEQFSQFLKDQQFFDPTPQETKLEALIEYCEQIHVEVQVVPEGMHLKPPKERAVVLDCNPNIEQDMKMLDYLFEISASNEDAEHNSDEQSDDDEGAWE</sequence>
<proteinExistence type="predicted"/>
<evidence type="ECO:0000256" key="1">
    <source>
        <dbReference type="SAM" id="MobiDB-lite"/>
    </source>
</evidence>
<name>A0A7S3Q0J6_9STRA</name>
<keyword evidence="2" id="KW-0732">Signal</keyword>
<accession>A0A7S3Q0J6</accession>